<evidence type="ECO:0000256" key="1">
    <source>
        <dbReference type="SAM" id="MobiDB-lite"/>
    </source>
</evidence>
<keyword evidence="3" id="KW-1185">Reference proteome</keyword>
<dbReference type="PANTHER" id="PTHR46507:SF3">
    <property type="entry name" value="AFADIN- AND ALPHA-ACTININ-BINDING PROTEIN-LIKE"/>
    <property type="match status" value="1"/>
</dbReference>
<dbReference type="AlphaFoldDB" id="A0A9Q1I5J7"/>
<feature type="non-terminal residue" evidence="2">
    <location>
        <position position="420"/>
    </location>
</feature>
<dbReference type="GO" id="GO:0035735">
    <property type="term" value="P:intraciliary transport involved in cilium assembly"/>
    <property type="evidence" value="ECO:0007669"/>
    <property type="project" value="TreeGrafter"/>
</dbReference>
<accession>A0A9Q1I5J7</accession>
<gene>
    <name evidence="2" type="ORF">COCON_G00022890</name>
</gene>
<organism evidence="2 3">
    <name type="scientific">Conger conger</name>
    <name type="common">Conger eel</name>
    <name type="synonym">Muraena conger</name>
    <dbReference type="NCBI Taxonomy" id="82655"/>
    <lineage>
        <taxon>Eukaryota</taxon>
        <taxon>Metazoa</taxon>
        <taxon>Chordata</taxon>
        <taxon>Craniata</taxon>
        <taxon>Vertebrata</taxon>
        <taxon>Euteleostomi</taxon>
        <taxon>Actinopterygii</taxon>
        <taxon>Neopterygii</taxon>
        <taxon>Teleostei</taxon>
        <taxon>Anguilliformes</taxon>
        <taxon>Congridae</taxon>
        <taxon>Conger</taxon>
    </lineage>
</organism>
<dbReference type="EMBL" id="JAFJMO010000002">
    <property type="protein sequence ID" value="KAJ8283439.1"/>
    <property type="molecule type" value="Genomic_DNA"/>
</dbReference>
<dbReference type="GO" id="GO:0034451">
    <property type="term" value="C:centriolar satellite"/>
    <property type="evidence" value="ECO:0007669"/>
    <property type="project" value="TreeGrafter"/>
</dbReference>
<dbReference type="GO" id="GO:0036064">
    <property type="term" value="C:ciliary basal body"/>
    <property type="evidence" value="ECO:0007669"/>
    <property type="project" value="TreeGrafter"/>
</dbReference>
<dbReference type="PANTHER" id="PTHR46507">
    <property type="entry name" value="AFADIN- AND ALPHA-ACTININ-BINDING PROTEIN"/>
    <property type="match status" value="1"/>
</dbReference>
<name>A0A9Q1I5J7_CONCO</name>
<evidence type="ECO:0000313" key="2">
    <source>
        <dbReference type="EMBL" id="KAJ8283439.1"/>
    </source>
</evidence>
<comment type="caution">
    <text evidence="2">The sequence shown here is derived from an EMBL/GenBank/DDBJ whole genome shotgun (WGS) entry which is preliminary data.</text>
</comment>
<reference evidence="2" key="1">
    <citation type="journal article" date="2023" name="Science">
        <title>Genome structures resolve the early diversification of teleost fishes.</title>
        <authorList>
            <person name="Parey E."/>
            <person name="Louis A."/>
            <person name="Montfort J."/>
            <person name="Bouchez O."/>
            <person name="Roques C."/>
            <person name="Iampietro C."/>
            <person name="Lluch J."/>
            <person name="Castinel A."/>
            <person name="Donnadieu C."/>
            <person name="Desvignes T."/>
            <person name="Floi Bucao C."/>
            <person name="Jouanno E."/>
            <person name="Wen M."/>
            <person name="Mejri S."/>
            <person name="Dirks R."/>
            <person name="Jansen H."/>
            <person name="Henkel C."/>
            <person name="Chen W.J."/>
            <person name="Zahm M."/>
            <person name="Cabau C."/>
            <person name="Klopp C."/>
            <person name="Thompson A.W."/>
            <person name="Robinson-Rechavi M."/>
            <person name="Braasch I."/>
            <person name="Lecointre G."/>
            <person name="Bobe J."/>
            <person name="Postlethwait J.H."/>
            <person name="Berthelot C."/>
            <person name="Roest Crollius H."/>
            <person name="Guiguen Y."/>
        </authorList>
    </citation>
    <scope>NUCLEOTIDE SEQUENCE</scope>
    <source>
        <strain evidence="2">Concon-B</strain>
    </source>
</reference>
<dbReference type="InterPro" id="IPR052300">
    <property type="entry name" value="Adhesion_Centrosome_assoc"/>
</dbReference>
<dbReference type="Proteomes" id="UP001152803">
    <property type="component" value="Unassembled WGS sequence"/>
</dbReference>
<evidence type="ECO:0000313" key="3">
    <source>
        <dbReference type="Proteomes" id="UP001152803"/>
    </source>
</evidence>
<feature type="region of interest" description="Disordered" evidence="1">
    <location>
        <begin position="57"/>
        <end position="122"/>
    </location>
</feature>
<protein>
    <submittedName>
        <fullName evidence="2">Uncharacterized protein</fullName>
    </submittedName>
</protein>
<proteinExistence type="predicted"/>
<dbReference type="OrthoDB" id="312015at2759"/>
<sequence length="420" mass="47024">MSLTLISDLLPNFTIKQAELLEPPICAGLFSVTLLWVPLLTGTYRRHIQQISARAAMAHLQRPTPRERQRQPLTQGKGPAHLHRVPQPCPAPSPARSAPSWTSRKVTRGRGGSLRDQLADSEQHIGRLQDNLRHEREKAQRLQTRCTQQAVDLRRSEQQSNRLKERLAKLADGHRGRRPSIDILNTLASAPGKETPSGMRSLGRREEEVLRVMLERREAELREDVQLRQCLTTLLCSLRADMERTLQDCVVAGGQGLDCKRLIQSEAALGDHVTGGVVQGWSKVQKRLADFISDGFSSVTMGTDQDKLLAQLETDLEQSEQLVRLQQQLLQDNVGAPLPPSLADSYYLEEWERLQAKWAEFESQRRSFQRERQAFHRGCYSTGPRAASVSAAEGIAPETAVPVSLSSVAANTRQKRPQLS</sequence>